<dbReference type="PATRIC" id="fig|1150625.3.peg.91"/>
<protein>
    <submittedName>
        <fullName evidence="1">Uncharacterized protein</fullName>
    </submittedName>
</protein>
<gene>
    <name evidence="1" type="ORF">Q75_00440</name>
</gene>
<name>A0A147KCL5_9BACI</name>
<sequence length="76" mass="9220">MKLRTRKPFARLVVVLLIMSIIFNGVKSLDAAYRVKIIIVSDETSYVSQNQVNTYGSQNSNPWWWPWFPWWPWWRF</sequence>
<accession>A0A147KCL5</accession>
<comment type="caution">
    <text evidence="1">The sequence shown here is derived from an EMBL/GenBank/DDBJ whole genome shotgun (WGS) entry which is preliminary data.</text>
</comment>
<dbReference type="RefSeq" id="WP_059283812.1">
    <property type="nucleotide sequence ID" value="NZ_LDYG01000001.1"/>
</dbReference>
<dbReference type="Proteomes" id="UP000074108">
    <property type="component" value="Unassembled WGS sequence"/>
</dbReference>
<proteinExistence type="predicted"/>
<evidence type="ECO:0000313" key="2">
    <source>
        <dbReference type="Proteomes" id="UP000074108"/>
    </source>
</evidence>
<evidence type="ECO:0000313" key="1">
    <source>
        <dbReference type="EMBL" id="KUP09425.1"/>
    </source>
</evidence>
<dbReference type="EMBL" id="LDYG01000001">
    <property type="protein sequence ID" value="KUP09425.1"/>
    <property type="molecule type" value="Genomic_DNA"/>
</dbReference>
<reference evidence="1 2" key="1">
    <citation type="journal article" date="2016" name="Front. Microbiol.">
        <title>Microevolution Analysis of Bacillus coahuilensis Unveils Differences in Phosphorus Acquisition Strategies and Their Regulation.</title>
        <authorList>
            <person name="Gomez-Lunar Z."/>
            <person name="Hernandez-Gonzalez I."/>
            <person name="Rodriguez-Torres M.D."/>
            <person name="Souza V."/>
            <person name="Olmedo-Alvarez G."/>
        </authorList>
    </citation>
    <scope>NUCLEOTIDE SEQUENCE [LARGE SCALE GENOMIC DNA]</scope>
    <source>
        <strain evidence="2">p1.1.43</strain>
    </source>
</reference>
<dbReference type="AlphaFoldDB" id="A0A147KCL5"/>
<dbReference type="STRING" id="1150625.Q75_00440"/>
<keyword evidence="2" id="KW-1185">Reference proteome</keyword>
<organism evidence="1 2">
    <name type="scientific">Bacillus coahuilensis p1.1.43</name>
    <dbReference type="NCBI Taxonomy" id="1150625"/>
    <lineage>
        <taxon>Bacteria</taxon>
        <taxon>Bacillati</taxon>
        <taxon>Bacillota</taxon>
        <taxon>Bacilli</taxon>
        <taxon>Bacillales</taxon>
        <taxon>Bacillaceae</taxon>
        <taxon>Bacillus</taxon>
    </lineage>
</organism>